<reference evidence="4" key="1">
    <citation type="journal article" date="2008" name="Genome Res.">
        <title>The genome of Pelotomaculum thermopropionicum reveals niche-associated evolution in anaerobic microbiota.</title>
        <authorList>
            <person name="Kosaka T."/>
            <person name="Kato S."/>
            <person name="Shimoyama T."/>
            <person name="Ishii S."/>
            <person name="Abe T."/>
            <person name="Watanabe K."/>
        </authorList>
    </citation>
    <scope>NUCLEOTIDE SEQUENCE [LARGE SCALE GENOMIC DNA]</scope>
    <source>
        <strain evidence="4">DSM 13744 / JCM 10971 / SI</strain>
    </source>
</reference>
<dbReference type="STRING" id="370438.PTH_2273"/>
<keyword evidence="1" id="KW-0723">Serine/threonine-protein kinase</keyword>
<accession>A5CZZ1</accession>
<dbReference type="PANTHER" id="PTHR35526">
    <property type="entry name" value="ANTI-SIGMA-F FACTOR RSBW-RELATED"/>
    <property type="match status" value="1"/>
</dbReference>
<keyword evidence="4" id="KW-1185">Reference proteome</keyword>
<dbReference type="AlphaFoldDB" id="A5CZZ1"/>
<keyword evidence="1" id="KW-0418">Kinase</keyword>
<evidence type="ECO:0000313" key="3">
    <source>
        <dbReference type="EMBL" id="BAF60454.1"/>
    </source>
</evidence>
<evidence type="ECO:0000259" key="2">
    <source>
        <dbReference type="Pfam" id="PF13581"/>
    </source>
</evidence>
<proteinExistence type="predicted"/>
<dbReference type="InterPro" id="IPR036890">
    <property type="entry name" value="HATPase_C_sf"/>
</dbReference>
<dbReference type="InterPro" id="IPR003594">
    <property type="entry name" value="HATPase_dom"/>
</dbReference>
<organism evidence="3 4">
    <name type="scientific">Pelotomaculum thermopropionicum (strain DSM 13744 / JCM 10971 / SI)</name>
    <dbReference type="NCBI Taxonomy" id="370438"/>
    <lineage>
        <taxon>Bacteria</taxon>
        <taxon>Bacillati</taxon>
        <taxon>Bacillota</taxon>
        <taxon>Clostridia</taxon>
        <taxon>Eubacteriales</taxon>
        <taxon>Desulfotomaculaceae</taxon>
        <taxon>Pelotomaculum</taxon>
    </lineage>
</organism>
<sequence length="147" mass="16922">MALERMAGTLDEETRIELKNSLSELERLSLALEEFGDRRCLPLKTVMDVNLALDEIFTNIVSYGFPDSDDHLIKINLLIEGKELNITVEDDGMPFNPLEIPEPDLNVPLEERKTGGLGIYFVRKMVDELRYERRQGKNVLFLKKKII</sequence>
<evidence type="ECO:0000313" key="4">
    <source>
        <dbReference type="Proteomes" id="UP000006556"/>
    </source>
</evidence>
<name>A5CZZ1_PELTS</name>
<dbReference type="InterPro" id="IPR050267">
    <property type="entry name" value="Anti-sigma-factor_SerPK"/>
</dbReference>
<dbReference type="CDD" id="cd16936">
    <property type="entry name" value="HATPase_RsbW-like"/>
    <property type="match status" value="1"/>
</dbReference>
<dbReference type="Gene3D" id="3.30.565.10">
    <property type="entry name" value="Histidine kinase-like ATPase, C-terminal domain"/>
    <property type="match status" value="1"/>
</dbReference>
<protein>
    <submittedName>
        <fullName evidence="3">Anti-sigma regulatory factor</fullName>
    </submittedName>
</protein>
<dbReference type="GO" id="GO:0004674">
    <property type="term" value="F:protein serine/threonine kinase activity"/>
    <property type="evidence" value="ECO:0007669"/>
    <property type="project" value="UniProtKB-KW"/>
</dbReference>
<dbReference type="HOGENOM" id="CLU_090336_24_1_9"/>
<dbReference type="eggNOG" id="COG2172">
    <property type="taxonomic scope" value="Bacteria"/>
</dbReference>
<evidence type="ECO:0000256" key="1">
    <source>
        <dbReference type="ARBA" id="ARBA00022527"/>
    </source>
</evidence>
<dbReference type="KEGG" id="pth:PTH_2273"/>
<feature type="domain" description="Histidine kinase/HSP90-like ATPase" evidence="2">
    <location>
        <begin position="21"/>
        <end position="143"/>
    </location>
</feature>
<dbReference type="EMBL" id="AP009389">
    <property type="protein sequence ID" value="BAF60454.1"/>
    <property type="molecule type" value="Genomic_DNA"/>
</dbReference>
<dbReference type="PANTHER" id="PTHR35526:SF6">
    <property type="entry name" value="SLR1861 PROTEIN"/>
    <property type="match status" value="1"/>
</dbReference>
<gene>
    <name evidence="3" type="primary">RsbW</name>
    <name evidence="3" type="ordered locus">PTH_2273</name>
</gene>
<dbReference type="Pfam" id="PF13581">
    <property type="entry name" value="HATPase_c_2"/>
    <property type="match status" value="1"/>
</dbReference>
<dbReference type="SUPFAM" id="SSF55874">
    <property type="entry name" value="ATPase domain of HSP90 chaperone/DNA topoisomerase II/histidine kinase"/>
    <property type="match status" value="1"/>
</dbReference>
<dbReference type="Proteomes" id="UP000006556">
    <property type="component" value="Chromosome"/>
</dbReference>
<keyword evidence="1" id="KW-0808">Transferase</keyword>